<evidence type="ECO:0000256" key="2">
    <source>
        <dbReference type="ARBA" id="ARBA00022598"/>
    </source>
</evidence>
<dbReference type="InterPro" id="IPR012094">
    <property type="entry name" value="tRNA_Ile_lys_synt"/>
</dbReference>
<evidence type="ECO:0000256" key="6">
    <source>
        <dbReference type="ARBA" id="ARBA00048539"/>
    </source>
</evidence>
<reference evidence="8" key="1">
    <citation type="submission" date="2018-05" db="EMBL/GenBank/DDBJ databases">
        <authorList>
            <person name="Lanie J.A."/>
            <person name="Ng W.-L."/>
            <person name="Kazmierczak K.M."/>
            <person name="Andrzejewski T.M."/>
            <person name="Davidsen T.M."/>
            <person name="Wayne K.J."/>
            <person name="Tettelin H."/>
            <person name="Glass J.I."/>
            <person name="Rusch D."/>
            <person name="Podicherti R."/>
            <person name="Tsui H.-C.T."/>
            <person name="Winkler M.E."/>
        </authorList>
    </citation>
    <scope>NUCLEOTIDE SEQUENCE</scope>
</reference>
<name>A0A381XQM9_9ZZZZ</name>
<dbReference type="NCBIfam" id="TIGR02432">
    <property type="entry name" value="lysidine_TilS_N"/>
    <property type="match status" value="1"/>
</dbReference>
<keyword evidence="3" id="KW-0819">tRNA processing</keyword>
<dbReference type="GO" id="GO:0005524">
    <property type="term" value="F:ATP binding"/>
    <property type="evidence" value="ECO:0007669"/>
    <property type="project" value="UniProtKB-KW"/>
</dbReference>
<evidence type="ECO:0000259" key="7">
    <source>
        <dbReference type="Pfam" id="PF01171"/>
    </source>
</evidence>
<dbReference type="EC" id="6.3.4.19" evidence="1"/>
<dbReference type="CDD" id="cd01992">
    <property type="entry name" value="TilS_N"/>
    <property type="match status" value="1"/>
</dbReference>
<feature type="domain" description="tRNA(Ile)-lysidine/2-thiocytidine synthase N-terminal" evidence="7">
    <location>
        <begin position="36"/>
        <end position="211"/>
    </location>
</feature>
<organism evidence="8">
    <name type="scientific">marine metagenome</name>
    <dbReference type="NCBI Taxonomy" id="408172"/>
    <lineage>
        <taxon>unclassified sequences</taxon>
        <taxon>metagenomes</taxon>
        <taxon>ecological metagenomes</taxon>
    </lineage>
</organism>
<dbReference type="GO" id="GO:0008033">
    <property type="term" value="P:tRNA processing"/>
    <property type="evidence" value="ECO:0007669"/>
    <property type="project" value="UniProtKB-KW"/>
</dbReference>
<comment type="catalytic activity">
    <reaction evidence="6">
        <text>cytidine(34) in tRNA(Ile2) + L-lysine + ATP = lysidine(34) in tRNA(Ile2) + AMP + diphosphate + H(+)</text>
        <dbReference type="Rhea" id="RHEA:43744"/>
        <dbReference type="Rhea" id="RHEA-COMP:10625"/>
        <dbReference type="Rhea" id="RHEA-COMP:10670"/>
        <dbReference type="ChEBI" id="CHEBI:15378"/>
        <dbReference type="ChEBI" id="CHEBI:30616"/>
        <dbReference type="ChEBI" id="CHEBI:32551"/>
        <dbReference type="ChEBI" id="CHEBI:33019"/>
        <dbReference type="ChEBI" id="CHEBI:82748"/>
        <dbReference type="ChEBI" id="CHEBI:83665"/>
        <dbReference type="ChEBI" id="CHEBI:456215"/>
        <dbReference type="EC" id="6.3.4.19"/>
    </reaction>
</comment>
<dbReference type="InterPro" id="IPR014729">
    <property type="entry name" value="Rossmann-like_a/b/a_fold"/>
</dbReference>
<feature type="non-terminal residue" evidence="8">
    <location>
        <position position="310"/>
    </location>
</feature>
<evidence type="ECO:0000256" key="4">
    <source>
        <dbReference type="ARBA" id="ARBA00022741"/>
    </source>
</evidence>
<evidence type="ECO:0000313" key="8">
    <source>
        <dbReference type="EMBL" id="SVA66950.1"/>
    </source>
</evidence>
<dbReference type="SUPFAM" id="SSF52402">
    <property type="entry name" value="Adenine nucleotide alpha hydrolases-like"/>
    <property type="match status" value="1"/>
</dbReference>
<evidence type="ECO:0000256" key="5">
    <source>
        <dbReference type="ARBA" id="ARBA00022840"/>
    </source>
</evidence>
<keyword evidence="5" id="KW-0067">ATP-binding</keyword>
<proteinExistence type="inferred from homology"/>
<dbReference type="PANTHER" id="PTHR43033">
    <property type="entry name" value="TRNA(ILE)-LYSIDINE SYNTHASE-RELATED"/>
    <property type="match status" value="1"/>
</dbReference>
<evidence type="ECO:0000256" key="1">
    <source>
        <dbReference type="ARBA" id="ARBA00013267"/>
    </source>
</evidence>
<dbReference type="AlphaFoldDB" id="A0A381XQM9"/>
<dbReference type="Pfam" id="PF01171">
    <property type="entry name" value="ATP_bind_3"/>
    <property type="match status" value="1"/>
</dbReference>
<sequence>MRELQRLNHNLIQSDSFWIRFRKHVSFFQRLKKGDQVLIAVSGGLDSMALLFMLVELDHFRISIGHVNHHLRKDSNSDKNFVKGVAEDLDIPFFSKNLNPDEMKKGASVEEWARNHRYHKLQKIACENDLKWILTAHHANDQAETVLMNLARQSGISGLRGIAKSNGNIVRPLLPFTRRELKEFIHQHKIPFREDETNSDSSFPRNFLRNEVIKPWEKNSPHLMRGITQSVQHFSEWMDSLDSLISEFCFPSVIRNQNHFKIEFENLDKMTELIQIRLIQILVENRDAKLWSKHKIETLRAFLRKNQIGN</sequence>
<dbReference type="PANTHER" id="PTHR43033:SF1">
    <property type="entry name" value="TRNA(ILE)-LYSIDINE SYNTHASE-RELATED"/>
    <property type="match status" value="1"/>
</dbReference>
<gene>
    <name evidence="8" type="ORF">METZ01_LOCUS119804</name>
</gene>
<dbReference type="Gene3D" id="3.40.50.620">
    <property type="entry name" value="HUPs"/>
    <property type="match status" value="1"/>
</dbReference>
<dbReference type="EMBL" id="UINC01015997">
    <property type="protein sequence ID" value="SVA66950.1"/>
    <property type="molecule type" value="Genomic_DNA"/>
</dbReference>
<accession>A0A381XQM9</accession>
<dbReference type="InterPro" id="IPR011063">
    <property type="entry name" value="TilS/TtcA_N"/>
</dbReference>
<dbReference type="InterPro" id="IPR012795">
    <property type="entry name" value="tRNA_Ile_lys_synt_N"/>
</dbReference>
<keyword evidence="2" id="KW-0436">Ligase</keyword>
<dbReference type="HAMAP" id="MF_01161">
    <property type="entry name" value="tRNA_Ile_lys_synt"/>
    <property type="match status" value="1"/>
</dbReference>
<evidence type="ECO:0000256" key="3">
    <source>
        <dbReference type="ARBA" id="ARBA00022694"/>
    </source>
</evidence>
<protein>
    <recommendedName>
        <fullName evidence="1">tRNA(Ile)-lysidine synthetase</fullName>
        <ecNumber evidence="1">6.3.4.19</ecNumber>
    </recommendedName>
</protein>
<keyword evidence="4" id="KW-0547">Nucleotide-binding</keyword>
<dbReference type="GO" id="GO:0032267">
    <property type="term" value="F:tRNA(Ile)-lysidine synthase activity"/>
    <property type="evidence" value="ECO:0007669"/>
    <property type="project" value="UniProtKB-EC"/>
</dbReference>